<organism evidence="2 3">
    <name type="scientific">Pseudomonas putida</name>
    <name type="common">Arthrobacter siderocapsulatus</name>
    <dbReference type="NCBI Taxonomy" id="303"/>
    <lineage>
        <taxon>Bacteria</taxon>
        <taxon>Pseudomonadati</taxon>
        <taxon>Pseudomonadota</taxon>
        <taxon>Gammaproteobacteria</taxon>
        <taxon>Pseudomonadales</taxon>
        <taxon>Pseudomonadaceae</taxon>
        <taxon>Pseudomonas</taxon>
    </lineage>
</organism>
<proteinExistence type="predicted"/>
<dbReference type="Proteomes" id="UP000193675">
    <property type="component" value="Unassembled WGS sequence"/>
</dbReference>
<feature type="chain" id="PRO_5010882893" description="Fimbrial protein" evidence="1">
    <location>
        <begin position="38"/>
        <end position="414"/>
    </location>
</feature>
<dbReference type="EMBL" id="NBWC01000007">
    <property type="protein sequence ID" value="ORL66176.1"/>
    <property type="molecule type" value="Genomic_DNA"/>
</dbReference>
<evidence type="ECO:0000256" key="1">
    <source>
        <dbReference type="SAM" id="SignalP"/>
    </source>
</evidence>
<accession>A0A1X1A2M1</accession>
<comment type="caution">
    <text evidence="2">The sequence shown here is derived from an EMBL/GenBank/DDBJ whole genome shotgun (WGS) entry which is preliminary data.</text>
</comment>
<keyword evidence="1" id="KW-0732">Signal</keyword>
<sequence length="414" mass="45135">MFRPLRRDQKMRLCYLPATVRAAVAWLVLGLLPTAQAADVTIGARYRADVGNQYARFGSSNEWICRTWSALCKSASENAVDLPFGTYYKISKKDAGTRDQYYVRVPPPRTLQVRREGGNEVLDLVFEITHVSQYAVVTAASPVQNNSPIATYDVRNCSVARAPLPPAGLGGVFQWKFVSGKYCYSSSSLGSIGDWRESLVSRTGIGYKLSLPSPTKVASGIYRGSMTFTVGGVGADIDFGEGVDRLGNSLTIDFEVDLRHELKVDFPPGSDRAVLEPPGGWLAWPGGRVPPQLARDLSFRLTTSGPFTVYAACEYPLGGSGFCTLKNHQNGEGVVLDLAMSLPAGVKYNNGPVQRMRIHANTGRRMRLVPDSATSALPGTVHFWIRESWVASMLQKPPGTYRGGVTLLFDAEVL</sequence>
<dbReference type="AlphaFoldDB" id="A0A1X1A2M1"/>
<evidence type="ECO:0008006" key="4">
    <source>
        <dbReference type="Google" id="ProtNLM"/>
    </source>
</evidence>
<reference evidence="2 3" key="1">
    <citation type="submission" date="2017-04" db="EMBL/GenBank/DDBJ databases">
        <title>Presence of VIM-2 positive Pseudomonas species in chickens and their surrounding environment.</title>
        <authorList>
            <person name="Zhang R."/>
        </authorList>
    </citation>
    <scope>NUCLEOTIDE SEQUENCE [LARGE SCALE GENOMIC DNA]</scope>
    <source>
        <strain evidence="2 3">DZ-C18</strain>
    </source>
</reference>
<evidence type="ECO:0000313" key="2">
    <source>
        <dbReference type="EMBL" id="ORL66176.1"/>
    </source>
</evidence>
<protein>
    <recommendedName>
        <fullName evidence="4">Fimbrial protein</fullName>
    </recommendedName>
</protein>
<name>A0A1X1A2M1_PSEPU</name>
<gene>
    <name evidence="2" type="ORF">B7H17_05325</name>
</gene>
<evidence type="ECO:0000313" key="3">
    <source>
        <dbReference type="Proteomes" id="UP000193675"/>
    </source>
</evidence>
<feature type="signal peptide" evidence="1">
    <location>
        <begin position="1"/>
        <end position="37"/>
    </location>
</feature>